<organism evidence="2 3">
    <name type="scientific">Euphydryas editha</name>
    <name type="common">Edith's checkerspot</name>
    <dbReference type="NCBI Taxonomy" id="104508"/>
    <lineage>
        <taxon>Eukaryota</taxon>
        <taxon>Metazoa</taxon>
        <taxon>Ecdysozoa</taxon>
        <taxon>Arthropoda</taxon>
        <taxon>Hexapoda</taxon>
        <taxon>Insecta</taxon>
        <taxon>Pterygota</taxon>
        <taxon>Neoptera</taxon>
        <taxon>Endopterygota</taxon>
        <taxon>Lepidoptera</taxon>
        <taxon>Glossata</taxon>
        <taxon>Ditrysia</taxon>
        <taxon>Papilionoidea</taxon>
        <taxon>Nymphalidae</taxon>
        <taxon>Nymphalinae</taxon>
        <taxon>Euphydryas</taxon>
    </lineage>
</organism>
<dbReference type="GO" id="GO:0071897">
    <property type="term" value="P:DNA biosynthetic process"/>
    <property type="evidence" value="ECO:0007669"/>
    <property type="project" value="UniProtKB-ARBA"/>
</dbReference>
<sequence>MANKKLNIYYQNVRGLRTKCLELRQNILCNDYDVIVLTETWLYGGIFDKELCDDRYEVFRFDRDLVASGKVTGGGVIIIIRRTLGAIRLDLNNCACTETLWLKMPARLCSATVDLHICVVYVPPDPRRIPFHTDTIISMTRSVIDNNPNDNYLIIGDFNLPCVSWDDRGPMFLKRGSVEIQNASMNLIESFEYFGLKQYNLQKNYAGNTLDLVFSNLSLSIDHCSTALVGVDRAHPPFTVNIADLFIVPLQESNTPRHNFRKADYEKINAHLISLNWNSLLHRKTVDESVDVLYTVIHDCIDQYVPLRFNRSAKRTYPKWYSPALIKIVKEKDKAHKRWKRYKNKLDYDEFSMLRARERKVQKQCFANFTKSSEENIKTHPKIFWSFIKGMRCESKYPKCMSLGNVKFSDGKEICDGFNAFFKGVFGNSDNSSITSVCDGNSMGTNTLSSIQTSTETVKKLLLKLDTNKGAGSDGIPPIFWSKCANTLALPLNLIFNRSLLEGVFPQRWKSSHIIPIHKKGSRSKIENYRGISILNVVAKLFESIVYNIMQPVIAPYIPDSQHGFMKKRSTVTNLACFSTYVLENMERGGQVDVIYTDFEKAFDRVDHVTLINKLNALGIHGDLLRWIRSYLTNRSQAVVVGGYRSDFISVPSGVPQGSHLGPLLFNVYLYDIGSCIKYSNHLLYADDKKIFLKIRNLGDCELIQNDLNSLYNYYNKNFITVNISKCEFITFSRKKDPITYTYKFNGIPIKKTNTVKDLGIHLDSKMNLSEHINYTGLCVLRLSESVRYCR</sequence>
<feature type="domain" description="Reverse transcriptase" evidence="1">
    <location>
        <begin position="498"/>
        <end position="750"/>
    </location>
</feature>
<dbReference type="AlphaFoldDB" id="A0AAU9UQZ2"/>
<dbReference type="Pfam" id="PF00078">
    <property type="entry name" value="RVT_1"/>
    <property type="match status" value="1"/>
</dbReference>
<name>A0AAU9UQZ2_EUPED</name>
<dbReference type="PROSITE" id="PS50878">
    <property type="entry name" value="RT_POL"/>
    <property type="match status" value="1"/>
</dbReference>
<proteinExistence type="predicted"/>
<reference evidence="2" key="1">
    <citation type="submission" date="2022-03" db="EMBL/GenBank/DDBJ databases">
        <authorList>
            <person name="Tunstrom K."/>
        </authorList>
    </citation>
    <scope>NUCLEOTIDE SEQUENCE</scope>
</reference>
<dbReference type="Pfam" id="PF14529">
    <property type="entry name" value="Exo_endo_phos_2"/>
    <property type="match status" value="1"/>
</dbReference>
<evidence type="ECO:0000313" key="3">
    <source>
        <dbReference type="Proteomes" id="UP001153954"/>
    </source>
</evidence>
<dbReference type="SUPFAM" id="SSF56672">
    <property type="entry name" value="DNA/RNA polymerases"/>
    <property type="match status" value="1"/>
</dbReference>
<dbReference type="SUPFAM" id="SSF56219">
    <property type="entry name" value="DNase I-like"/>
    <property type="match status" value="1"/>
</dbReference>
<dbReference type="GO" id="GO:0003824">
    <property type="term" value="F:catalytic activity"/>
    <property type="evidence" value="ECO:0007669"/>
    <property type="project" value="InterPro"/>
</dbReference>
<evidence type="ECO:0000313" key="2">
    <source>
        <dbReference type="EMBL" id="CAH2099275.1"/>
    </source>
</evidence>
<dbReference type="Gene3D" id="3.60.10.10">
    <property type="entry name" value="Endonuclease/exonuclease/phosphatase"/>
    <property type="match status" value="1"/>
</dbReference>
<evidence type="ECO:0000259" key="1">
    <source>
        <dbReference type="PROSITE" id="PS50878"/>
    </source>
</evidence>
<dbReference type="InterPro" id="IPR043502">
    <property type="entry name" value="DNA/RNA_pol_sf"/>
</dbReference>
<dbReference type="EMBL" id="CAKOGL010000021">
    <property type="protein sequence ID" value="CAH2099275.1"/>
    <property type="molecule type" value="Genomic_DNA"/>
</dbReference>
<dbReference type="CDD" id="cd01650">
    <property type="entry name" value="RT_nLTR_like"/>
    <property type="match status" value="1"/>
</dbReference>
<dbReference type="Proteomes" id="UP001153954">
    <property type="component" value="Unassembled WGS sequence"/>
</dbReference>
<dbReference type="InterPro" id="IPR000477">
    <property type="entry name" value="RT_dom"/>
</dbReference>
<dbReference type="InterPro" id="IPR005135">
    <property type="entry name" value="Endo/exonuclease/phosphatase"/>
</dbReference>
<dbReference type="InterPro" id="IPR036691">
    <property type="entry name" value="Endo/exonu/phosph_ase_sf"/>
</dbReference>
<accession>A0AAU9UQZ2</accession>
<gene>
    <name evidence="2" type="ORF">EEDITHA_LOCUS14280</name>
</gene>
<keyword evidence="3" id="KW-1185">Reference proteome</keyword>
<comment type="caution">
    <text evidence="2">The sequence shown here is derived from an EMBL/GenBank/DDBJ whole genome shotgun (WGS) entry which is preliminary data.</text>
</comment>
<dbReference type="PANTHER" id="PTHR47510">
    <property type="entry name" value="REVERSE TRANSCRIPTASE DOMAIN-CONTAINING PROTEIN"/>
    <property type="match status" value="1"/>
</dbReference>
<protein>
    <recommendedName>
        <fullName evidence="1">Reverse transcriptase domain-containing protein</fullName>
    </recommendedName>
</protein>
<dbReference type="PANTHER" id="PTHR47510:SF3">
    <property type="entry name" value="ENDO_EXONUCLEASE_PHOSPHATASE DOMAIN-CONTAINING PROTEIN"/>
    <property type="match status" value="1"/>
</dbReference>